<gene>
    <name evidence="3" type="ORF">CXB51_028776</name>
</gene>
<reference evidence="3 4" key="1">
    <citation type="journal article" date="2021" name="bioRxiv">
        <title>The Gossypium anomalum genome as a resource for cotton improvement and evolutionary analysis of hybrid incompatibility.</title>
        <authorList>
            <person name="Grover C.E."/>
            <person name="Yuan D."/>
            <person name="Arick M.A."/>
            <person name="Miller E.R."/>
            <person name="Hu G."/>
            <person name="Peterson D.G."/>
            <person name="Wendel J.F."/>
            <person name="Udall J.A."/>
        </authorList>
    </citation>
    <scope>NUCLEOTIDE SEQUENCE [LARGE SCALE GENOMIC DNA]</scope>
    <source>
        <strain evidence="3">JFW-Udall</strain>
        <tissue evidence="3">Leaf</tissue>
    </source>
</reference>
<comment type="caution">
    <text evidence="3">The sequence shown here is derived from an EMBL/GenBank/DDBJ whole genome shotgun (WGS) entry which is preliminary data.</text>
</comment>
<dbReference type="Pfam" id="PF13041">
    <property type="entry name" value="PPR_2"/>
    <property type="match status" value="1"/>
</dbReference>
<protein>
    <recommendedName>
        <fullName evidence="5">Pentatricopeptide repeat-containing protein</fullName>
    </recommendedName>
</protein>
<dbReference type="AlphaFoldDB" id="A0A8J6CPU9"/>
<dbReference type="PROSITE" id="PS51375">
    <property type="entry name" value="PPR"/>
    <property type="match status" value="2"/>
</dbReference>
<dbReference type="EMBL" id="JAHUZN010000011">
    <property type="protein sequence ID" value="KAG8478836.1"/>
    <property type="molecule type" value="Genomic_DNA"/>
</dbReference>
<dbReference type="PANTHER" id="PTHR47926">
    <property type="entry name" value="PENTATRICOPEPTIDE REPEAT-CONTAINING PROTEIN"/>
    <property type="match status" value="1"/>
</dbReference>
<sequence length="666" mass="72930">MPASFSKSIDRPWFKEQPRGNVFGPNTRAAAPAITTSSGGPRPYKALQSLSRFSFLPLLNLQKPISSHHLKQIHAQLITNGLKEPSFFAKLIENYCLLSSPQNTKYARLIFKHFHTQSLFLFNTLLRCSQPKDSIFTFAYWVSKGLLVFDDFTYIFVLGACARSQSLSTLWLGRQVHVKAFKSGLMSNLLVKTTLIHFYANNKEILLARSVFDEMTERSSATWNAMIKGYTSQRGRSKKCCREALVLFRDMLNDVSGQIPTDTTMVCVLSACSQLGETYSGACVHGFIEKTIWVPESDVFIGTGLVDMYAKCGYIDSALSIFRLMSVKNVLTWTAMGTGLAVHGRGKEALELLDAMEGSGIKPNPVTFTSLFSACCHTGLVEEGLHLFHNMRSRFGLEPQIQHYGCIVDLLGRAGYLNEAYDFIIEMPIKPDAVLWRSLLSACTVHGDLAMAEKVGKILLRLEPPKNSLHMPITSEDYIALSNVYASTGRWRQVEMVRNKMKLKRVETKPGDGAEVVSILECIQLTAGPLLALAAAPWPARTVKVCTIAVLLPSGSTTNVNEAASGPAGNSVASPAAGSHDTVKRQVQALWQGRSKGAICFYMISDEVVVPRTQAEKVGFSYDTARISTGGYTLTSLALALPIASSSSSEQTSAGGVLRVCNPLAC</sequence>
<evidence type="ECO:0000256" key="2">
    <source>
        <dbReference type="PROSITE-ProRule" id="PRU00708"/>
    </source>
</evidence>
<dbReference type="Gene3D" id="1.25.40.10">
    <property type="entry name" value="Tetratricopeptide repeat domain"/>
    <property type="match status" value="2"/>
</dbReference>
<dbReference type="PANTHER" id="PTHR47926:SF537">
    <property type="entry name" value="PENTACOTRIPEPTIDE-REPEAT REGION OF PRORP DOMAIN-CONTAINING PROTEIN"/>
    <property type="match status" value="1"/>
</dbReference>
<dbReference type="FunFam" id="1.25.40.10:FF:000090">
    <property type="entry name" value="Pentatricopeptide repeat-containing protein, chloroplastic"/>
    <property type="match status" value="1"/>
</dbReference>
<dbReference type="OrthoDB" id="992115at2759"/>
<name>A0A8J6CPU9_9ROSI</name>
<keyword evidence="4" id="KW-1185">Reference proteome</keyword>
<proteinExistence type="predicted"/>
<accession>A0A8J6CPU9</accession>
<feature type="repeat" description="PPR" evidence="2">
    <location>
        <begin position="329"/>
        <end position="363"/>
    </location>
</feature>
<dbReference type="GO" id="GO:0009451">
    <property type="term" value="P:RNA modification"/>
    <property type="evidence" value="ECO:0007669"/>
    <property type="project" value="InterPro"/>
</dbReference>
<evidence type="ECO:0000313" key="4">
    <source>
        <dbReference type="Proteomes" id="UP000701853"/>
    </source>
</evidence>
<dbReference type="InterPro" id="IPR002885">
    <property type="entry name" value="PPR_rpt"/>
</dbReference>
<dbReference type="InterPro" id="IPR011990">
    <property type="entry name" value="TPR-like_helical_dom_sf"/>
</dbReference>
<organism evidence="3 4">
    <name type="scientific">Gossypium anomalum</name>
    <dbReference type="NCBI Taxonomy" id="47600"/>
    <lineage>
        <taxon>Eukaryota</taxon>
        <taxon>Viridiplantae</taxon>
        <taxon>Streptophyta</taxon>
        <taxon>Embryophyta</taxon>
        <taxon>Tracheophyta</taxon>
        <taxon>Spermatophyta</taxon>
        <taxon>Magnoliopsida</taxon>
        <taxon>eudicotyledons</taxon>
        <taxon>Gunneridae</taxon>
        <taxon>Pentapetalae</taxon>
        <taxon>rosids</taxon>
        <taxon>malvids</taxon>
        <taxon>Malvales</taxon>
        <taxon>Malvaceae</taxon>
        <taxon>Malvoideae</taxon>
        <taxon>Gossypium</taxon>
    </lineage>
</organism>
<dbReference type="GO" id="GO:0003723">
    <property type="term" value="F:RNA binding"/>
    <property type="evidence" value="ECO:0007669"/>
    <property type="project" value="InterPro"/>
</dbReference>
<dbReference type="NCBIfam" id="TIGR00756">
    <property type="entry name" value="PPR"/>
    <property type="match status" value="1"/>
</dbReference>
<evidence type="ECO:0000313" key="3">
    <source>
        <dbReference type="EMBL" id="KAG8478836.1"/>
    </source>
</evidence>
<dbReference type="InterPro" id="IPR046960">
    <property type="entry name" value="PPR_At4g14850-like_plant"/>
</dbReference>
<evidence type="ECO:0000256" key="1">
    <source>
        <dbReference type="ARBA" id="ARBA00022737"/>
    </source>
</evidence>
<dbReference type="Pfam" id="PF01535">
    <property type="entry name" value="PPR"/>
    <property type="match status" value="2"/>
</dbReference>
<dbReference type="Pfam" id="PF20431">
    <property type="entry name" value="E_motif"/>
    <property type="match status" value="1"/>
</dbReference>
<evidence type="ECO:0008006" key="5">
    <source>
        <dbReference type="Google" id="ProtNLM"/>
    </source>
</evidence>
<keyword evidence="1" id="KW-0677">Repeat</keyword>
<feature type="repeat" description="PPR" evidence="2">
    <location>
        <begin position="364"/>
        <end position="399"/>
    </location>
</feature>
<dbReference type="Proteomes" id="UP000701853">
    <property type="component" value="Chromosome 11"/>
</dbReference>
<dbReference type="InterPro" id="IPR046848">
    <property type="entry name" value="E_motif"/>
</dbReference>